<keyword evidence="2" id="KW-1185">Reference proteome</keyword>
<organism evidence="1 2">
    <name type="scientific">Azospirillum lipoferum (strain 4B)</name>
    <dbReference type="NCBI Taxonomy" id="862719"/>
    <lineage>
        <taxon>Bacteria</taxon>
        <taxon>Pseudomonadati</taxon>
        <taxon>Pseudomonadota</taxon>
        <taxon>Alphaproteobacteria</taxon>
        <taxon>Rhodospirillales</taxon>
        <taxon>Azospirillaceae</taxon>
        <taxon>Azospirillum</taxon>
    </lineage>
</organism>
<dbReference type="HOGENOM" id="CLU_2327837_0_0_5"/>
<name>G7ZEX2_AZOL4</name>
<gene>
    <name evidence="1" type="ordered locus">AZOLI_p30031</name>
</gene>
<sequence>MGRLPIKNPDRPIRRQYWLEHAPVAACCCRRCGRRRASCCESLSNGRLGWGRHRLRYAIPLNDAMSTRHIKKVGIRCATQRQEVIIQFDCRLASWKLR</sequence>
<geneLocation type="plasmid" evidence="1 2">
    <name>AZO_p3</name>
</geneLocation>
<dbReference type="EMBL" id="FQ311871">
    <property type="protein sequence ID" value="CBS89885.1"/>
    <property type="molecule type" value="Genomic_DNA"/>
</dbReference>
<proteinExistence type="predicted"/>
<protein>
    <submittedName>
        <fullName evidence="1">Uncharacterized protein</fullName>
    </submittedName>
</protein>
<evidence type="ECO:0000313" key="2">
    <source>
        <dbReference type="Proteomes" id="UP000005667"/>
    </source>
</evidence>
<accession>G7ZEX2</accession>
<dbReference type="AlphaFoldDB" id="G7ZEX2"/>
<evidence type="ECO:0000313" key="1">
    <source>
        <dbReference type="EMBL" id="CBS89885.1"/>
    </source>
</evidence>
<reference evidence="2" key="1">
    <citation type="journal article" date="2011" name="PLoS Genet.">
        <title>Azospirillum genomes reveal transition of bacteria from aquatic to terrestrial environments.</title>
        <authorList>
            <person name="Wisniewski-Dye F."/>
            <person name="Borziak K."/>
            <person name="Khalsa-Moyers G."/>
            <person name="Alexandre G."/>
            <person name="Sukharnikov L.O."/>
            <person name="Wuichet K."/>
            <person name="Hurst G.B."/>
            <person name="McDonald W.H."/>
            <person name="Robertson J.S."/>
            <person name="Barbe V."/>
            <person name="Calteau A."/>
            <person name="Rouy Z."/>
            <person name="Mangenot S."/>
            <person name="Prigent-Combaret C."/>
            <person name="Normand P."/>
            <person name="Boyer M."/>
            <person name="Siguier P."/>
            <person name="Dessaux Y."/>
            <person name="Elmerich C."/>
            <person name="Condemine G."/>
            <person name="Krishnen G."/>
            <person name="Kennedy I."/>
            <person name="Paterson A.H."/>
            <person name="Gonzalez V."/>
            <person name="Mavingui P."/>
            <person name="Zhulin I.B."/>
        </authorList>
    </citation>
    <scope>NUCLEOTIDE SEQUENCE [LARGE SCALE GENOMIC DNA]</scope>
    <source>
        <strain evidence="2">4B</strain>
    </source>
</reference>
<keyword evidence="1" id="KW-0614">Plasmid</keyword>
<dbReference type="Proteomes" id="UP000005667">
    <property type="component" value="Plasmid AZO_p3"/>
</dbReference>
<dbReference type="KEGG" id="ali:AZOLI_p30031"/>